<dbReference type="PANTHER" id="PTHR10803">
    <property type="entry name" value="ARSENICAL PUMP-DRIVING ATPASE ARSENITE-TRANSLOCATING ATPASE"/>
    <property type="match status" value="1"/>
</dbReference>
<keyword evidence="6" id="KW-1185">Reference proteome</keyword>
<organism evidence="5 6">
    <name type="scientific">Polyangium fumosum</name>
    <dbReference type="NCBI Taxonomy" id="889272"/>
    <lineage>
        <taxon>Bacteria</taxon>
        <taxon>Pseudomonadati</taxon>
        <taxon>Myxococcota</taxon>
        <taxon>Polyangia</taxon>
        <taxon>Polyangiales</taxon>
        <taxon>Polyangiaceae</taxon>
        <taxon>Polyangium</taxon>
    </lineage>
</organism>
<evidence type="ECO:0000313" key="5">
    <source>
        <dbReference type="EMBL" id="TKD09291.1"/>
    </source>
</evidence>
<evidence type="ECO:0000256" key="3">
    <source>
        <dbReference type="SAM" id="MobiDB-lite"/>
    </source>
</evidence>
<comment type="catalytic activity">
    <reaction evidence="1">
        <text>arsenite(in) + ATP + H2O = arsenite(out) + ADP + phosphate + H(+)</text>
        <dbReference type="Rhea" id="RHEA:11348"/>
        <dbReference type="ChEBI" id="CHEBI:15377"/>
        <dbReference type="ChEBI" id="CHEBI:15378"/>
        <dbReference type="ChEBI" id="CHEBI:29242"/>
        <dbReference type="ChEBI" id="CHEBI:30616"/>
        <dbReference type="ChEBI" id="CHEBI:43474"/>
        <dbReference type="ChEBI" id="CHEBI:456216"/>
        <dbReference type="EC" id="7.3.2.7"/>
    </reaction>
</comment>
<dbReference type="AlphaFoldDB" id="A0A4U1JGF0"/>
<protein>
    <recommendedName>
        <fullName evidence="2">arsenite-transporting ATPase</fullName>
        <ecNumber evidence="2">7.3.2.7</ecNumber>
    </recommendedName>
</protein>
<dbReference type="EMBL" id="SSMQ01000011">
    <property type="protein sequence ID" value="TKD09291.1"/>
    <property type="molecule type" value="Genomic_DNA"/>
</dbReference>
<dbReference type="EC" id="7.3.2.7" evidence="2"/>
<dbReference type="Pfam" id="PF02374">
    <property type="entry name" value="ArsA_ATPase"/>
    <property type="match status" value="1"/>
</dbReference>
<gene>
    <name evidence="5" type="ORF">E8A74_13200</name>
</gene>
<dbReference type="SUPFAM" id="SSF52540">
    <property type="entry name" value="P-loop containing nucleoside triphosphate hydrolases"/>
    <property type="match status" value="1"/>
</dbReference>
<dbReference type="Proteomes" id="UP000309215">
    <property type="component" value="Unassembled WGS sequence"/>
</dbReference>
<comment type="caution">
    <text evidence="5">The sequence shown here is derived from an EMBL/GenBank/DDBJ whole genome shotgun (WGS) entry which is preliminary data.</text>
</comment>
<evidence type="ECO:0000256" key="2">
    <source>
        <dbReference type="ARBA" id="ARBA00066752"/>
    </source>
</evidence>
<dbReference type="InterPro" id="IPR027417">
    <property type="entry name" value="P-loop_NTPase"/>
</dbReference>
<evidence type="ECO:0000313" key="6">
    <source>
        <dbReference type="Proteomes" id="UP000309215"/>
    </source>
</evidence>
<feature type="domain" description="ArsA/GET3 Anion-transporting ATPase-like" evidence="4">
    <location>
        <begin position="49"/>
        <end position="327"/>
    </location>
</feature>
<feature type="region of interest" description="Disordered" evidence="3">
    <location>
        <begin position="1"/>
        <end position="41"/>
    </location>
</feature>
<dbReference type="GO" id="GO:0005524">
    <property type="term" value="F:ATP binding"/>
    <property type="evidence" value="ECO:0007669"/>
    <property type="project" value="InterPro"/>
</dbReference>
<evidence type="ECO:0000259" key="4">
    <source>
        <dbReference type="Pfam" id="PF02374"/>
    </source>
</evidence>
<proteinExistence type="predicted"/>
<name>A0A4U1JGF0_9BACT</name>
<evidence type="ECO:0000256" key="1">
    <source>
        <dbReference type="ARBA" id="ARBA00052296"/>
    </source>
</evidence>
<sequence>MARGTLRGQSERFPSSPKRASRAKGRPVAASDSRSSSPGGLGKLLDARRVLLVVGCGGVGKTTTTAALGLAAARRGKRVLCLTIDPARRLSQSLGIEEMKTEAQTIDPALFAQAGVTITGSMTVMMLDTKSTFDSLVTQLAPSVEQRDRILNNVLYKYISTSLAGTQEYMAMEKLYATKSDPSYDLILLDTPPTPNALDFLDAPERLVGAIDSAATRWLVQAVQSSGKFSLNVLAKGAAAIVRGIGKVSGSGFLEQMAAFIAEINSVFGGWKKRADAVSTALRGPDVAYVLVTTPDPLAVREVMFFADRLREQDMRRDAFVVNRVHPTYGRVPDVAEVEAALSQSAIPLGPDAPARLRRAAEDESRMGKLDALHLVGLEAALEDEASGGSLLAHVPAFPYDIHDLERLSRIAEVLAP</sequence>
<dbReference type="GO" id="GO:0016887">
    <property type="term" value="F:ATP hydrolysis activity"/>
    <property type="evidence" value="ECO:0007669"/>
    <property type="project" value="InterPro"/>
</dbReference>
<dbReference type="GO" id="GO:0015446">
    <property type="term" value="F:ATPase-coupled arsenite transmembrane transporter activity"/>
    <property type="evidence" value="ECO:0007669"/>
    <property type="project" value="UniProtKB-EC"/>
</dbReference>
<dbReference type="InterPro" id="IPR016300">
    <property type="entry name" value="ATPase_ArsA/GET3"/>
</dbReference>
<accession>A0A4U1JGF0</accession>
<dbReference type="InterPro" id="IPR025723">
    <property type="entry name" value="ArsA/GET3_ATPase-like"/>
</dbReference>
<reference evidence="5 6" key="1">
    <citation type="submission" date="2019-04" db="EMBL/GenBank/DDBJ databases">
        <authorList>
            <person name="Li Y."/>
            <person name="Wang J."/>
        </authorList>
    </citation>
    <scope>NUCLEOTIDE SEQUENCE [LARGE SCALE GENOMIC DNA]</scope>
    <source>
        <strain evidence="5 6">DSM 14668</strain>
    </source>
</reference>
<dbReference type="OrthoDB" id="5490584at2"/>
<dbReference type="Gene3D" id="3.40.50.300">
    <property type="entry name" value="P-loop containing nucleotide triphosphate hydrolases"/>
    <property type="match status" value="1"/>
</dbReference>
<dbReference type="PANTHER" id="PTHR10803:SF26">
    <property type="entry name" value="ANION TRANSPORTER ATPASE-RELATED"/>
    <property type="match status" value="1"/>
</dbReference>